<feature type="domain" description="PTHB1 GAE" evidence="2">
    <location>
        <begin position="442"/>
        <end position="526"/>
    </location>
</feature>
<gene>
    <name evidence="6" type="ORF">FF38_11357</name>
</gene>
<feature type="domain" description="PTHB1 N-terminal" evidence="1">
    <location>
        <begin position="1"/>
        <end position="364"/>
    </location>
</feature>
<dbReference type="STRING" id="7375.A0A0L0C383"/>
<dbReference type="OMA" id="NMCVIPI"/>
<dbReference type="InterPro" id="IPR028073">
    <property type="entry name" value="PHTB1_N_dom"/>
</dbReference>
<dbReference type="Pfam" id="PF23338">
    <property type="entry name" value="PTHB1_hp"/>
    <property type="match status" value="1"/>
</dbReference>
<dbReference type="Pfam" id="PF23339">
    <property type="entry name" value="PTHB1_CtH"/>
    <property type="match status" value="1"/>
</dbReference>
<evidence type="ECO:0000313" key="7">
    <source>
        <dbReference type="Proteomes" id="UP000037069"/>
    </source>
</evidence>
<dbReference type="PANTHER" id="PTHR20991:SF0">
    <property type="entry name" value="PROTEIN PTHB1"/>
    <property type="match status" value="1"/>
</dbReference>
<proteinExistence type="predicted"/>
<dbReference type="OrthoDB" id="10262646at2759"/>
<dbReference type="InterPro" id="IPR055362">
    <property type="entry name" value="PTHB1_pf_dom"/>
</dbReference>
<dbReference type="AlphaFoldDB" id="A0A0L0C383"/>
<dbReference type="InterPro" id="IPR055364">
    <property type="entry name" value="PTHB1_CtH_dom"/>
</dbReference>
<dbReference type="EMBL" id="JRES01000960">
    <property type="protein sequence ID" value="KNC26707.1"/>
    <property type="molecule type" value="Genomic_DNA"/>
</dbReference>
<feature type="domain" description="PTHB1 hairpin" evidence="4">
    <location>
        <begin position="656"/>
        <end position="752"/>
    </location>
</feature>
<keyword evidence="7" id="KW-1185">Reference proteome</keyword>
<dbReference type="InterPro" id="IPR026511">
    <property type="entry name" value="PTHB1"/>
</dbReference>
<dbReference type="GO" id="GO:0034464">
    <property type="term" value="C:BBSome"/>
    <property type="evidence" value="ECO:0007669"/>
    <property type="project" value="InterPro"/>
</dbReference>
<dbReference type="InterPro" id="IPR055363">
    <property type="entry name" value="PTHB1_hp_dom"/>
</dbReference>
<evidence type="ECO:0000259" key="1">
    <source>
        <dbReference type="Pfam" id="PF14727"/>
    </source>
</evidence>
<evidence type="ECO:0008006" key="8">
    <source>
        <dbReference type="Google" id="ProtNLM"/>
    </source>
</evidence>
<accession>A0A0L0C383</accession>
<evidence type="ECO:0000259" key="2">
    <source>
        <dbReference type="Pfam" id="PF14728"/>
    </source>
</evidence>
<name>A0A0L0C383_LUCCU</name>
<sequence>MSLFNVCNWWSTQCSDLEENYDVASLLCARFGLEEQEKDYIIVGSHTGHLSIFYPSYEVDANGNTPAYKPTDLLLEIFTEAPILGVYAGRFSANNRKENTNQLAVLHPNSLVIYNVVHVGGVAEHGAQLSLQPLMEYRFHRTAFSFCKGHFGKVKGREFFCVVHLDGSLTFYEQDGISYECKFPGHRALPTPIVYCERTDSFFRLASAWNLECYTYQDLSHSSINKSHYQPIWSICLGEGILDMNVVQSKSEYASIMILGERNFICVTDSGKMEFILKLDYAPKCFHTFVVGYYWEPTARLVTIIVSESSKVFIYENASIMWAAQFKHESPVALQRSNLMGLPGAIVTLGSTGKLRIGYLGSDPFIFQVPPMNTQELTFQQAFDEFTQLEQEIKESTDIQDMEIINKKSYEDVQLKFSIDTSTKDDADTILLDIPANVALKELPVCSGLLKWHTNIDLSELQVVFNLPDGIKCSQDPLTFTDIKADTTEQMELDFYIADLLHLPTARIEAVVSYISLRGIPRVIHQFAYLPLNMFFKTKQPQKAAGIKLTFTINCKEGNKKLTDFFPEFLSWESDVQAIGLLLLTTADESQEEIITIVAAKNSNRIRIQSDYLETFPLIMERLIMHSMDPPAKTKNSNPKASISQKIENIRSTAFIPVQPILHRIDVHHETQENIRKQTFELDELWQKFKDLQRKLQEKSDDEPKESLVMQIEENYDHLIAEGDKLMEMRKDELRQRCDLSCALVVAKFIISTLNLEEKIVKIISSILTSPAEDWTELSWEESMAPGIDMLHHYGPLNRSKNANNQNNMMDANTSHDIFDYTRFRKHFAIFFERIVRLASNDLKIETMHEEQVELPKMSKAQVENVTSVPAATENWHEILNVQPMKSTTGAVKRLKPFNKLSTLEAVEDDEEDAEEDEEDLRKMGYKKEYGVKDKLPNGNEAEWLNDEFKLPSSDELFSDLVSVDMSIAYSPSGSDGGSMSQS</sequence>
<dbReference type="GO" id="GO:0060271">
    <property type="term" value="P:cilium assembly"/>
    <property type="evidence" value="ECO:0007669"/>
    <property type="project" value="TreeGrafter"/>
</dbReference>
<dbReference type="GO" id="GO:0016020">
    <property type="term" value="C:membrane"/>
    <property type="evidence" value="ECO:0007669"/>
    <property type="project" value="TreeGrafter"/>
</dbReference>
<dbReference type="Proteomes" id="UP000037069">
    <property type="component" value="Unassembled WGS sequence"/>
</dbReference>
<dbReference type="Pfam" id="PF23337">
    <property type="entry name" value="PTHB1_pf"/>
    <property type="match status" value="1"/>
</dbReference>
<feature type="domain" description="PTHB1 platform" evidence="3">
    <location>
        <begin position="531"/>
        <end position="626"/>
    </location>
</feature>
<evidence type="ECO:0000259" key="5">
    <source>
        <dbReference type="Pfam" id="PF23339"/>
    </source>
</evidence>
<protein>
    <recommendedName>
        <fullName evidence="8">Protein PTHB1</fullName>
    </recommendedName>
</protein>
<dbReference type="InterPro" id="IPR028074">
    <property type="entry name" value="PHTB1_GAE_dom"/>
</dbReference>
<reference evidence="6 7" key="1">
    <citation type="journal article" date="2015" name="Nat. Commun.">
        <title>Lucilia cuprina genome unlocks parasitic fly biology to underpin future interventions.</title>
        <authorList>
            <person name="Anstead C.A."/>
            <person name="Korhonen P.K."/>
            <person name="Young N.D."/>
            <person name="Hall R.S."/>
            <person name="Jex A.R."/>
            <person name="Murali S.C."/>
            <person name="Hughes D.S."/>
            <person name="Lee S.F."/>
            <person name="Perry T."/>
            <person name="Stroehlein A.J."/>
            <person name="Ansell B.R."/>
            <person name="Breugelmans B."/>
            <person name="Hofmann A."/>
            <person name="Qu J."/>
            <person name="Dugan S."/>
            <person name="Lee S.L."/>
            <person name="Chao H."/>
            <person name="Dinh H."/>
            <person name="Han Y."/>
            <person name="Doddapaneni H.V."/>
            <person name="Worley K.C."/>
            <person name="Muzny D.M."/>
            <person name="Ioannidis P."/>
            <person name="Waterhouse R.M."/>
            <person name="Zdobnov E.M."/>
            <person name="James P.J."/>
            <person name="Bagnall N.H."/>
            <person name="Kotze A.C."/>
            <person name="Gibbs R.A."/>
            <person name="Richards S."/>
            <person name="Batterham P."/>
            <person name="Gasser R.B."/>
        </authorList>
    </citation>
    <scope>NUCLEOTIDE SEQUENCE [LARGE SCALE GENOMIC DNA]</scope>
    <source>
        <strain evidence="6 7">LS</strain>
        <tissue evidence="6">Full body</tissue>
    </source>
</reference>
<evidence type="ECO:0000313" key="6">
    <source>
        <dbReference type="EMBL" id="KNC26707.1"/>
    </source>
</evidence>
<organism evidence="6 7">
    <name type="scientific">Lucilia cuprina</name>
    <name type="common">Green bottle fly</name>
    <name type="synonym">Australian sheep blowfly</name>
    <dbReference type="NCBI Taxonomy" id="7375"/>
    <lineage>
        <taxon>Eukaryota</taxon>
        <taxon>Metazoa</taxon>
        <taxon>Ecdysozoa</taxon>
        <taxon>Arthropoda</taxon>
        <taxon>Hexapoda</taxon>
        <taxon>Insecta</taxon>
        <taxon>Pterygota</taxon>
        <taxon>Neoptera</taxon>
        <taxon>Endopterygota</taxon>
        <taxon>Diptera</taxon>
        <taxon>Brachycera</taxon>
        <taxon>Muscomorpha</taxon>
        <taxon>Oestroidea</taxon>
        <taxon>Calliphoridae</taxon>
        <taxon>Luciliinae</taxon>
        <taxon>Lucilia</taxon>
    </lineage>
</organism>
<feature type="domain" description="PTHB1 C-terminal helix bundle" evidence="5">
    <location>
        <begin position="756"/>
        <end position="835"/>
    </location>
</feature>
<evidence type="ECO:0000259" key="4">
    <source>
        <dbReference type="Pfam" id="PF23338"/>
    </source>
</evidence>
<evidence type="ECO:0000259" key="3">
    <source>
        <dbReference type="Pfam" id="PF23337"/>
    </source>
</evidence>
<comment type="caution">
    <text evidence="6">The sequence shown here is derived from an EMBL/GenBank/DDBJ whole genome shotgun (WGS) entry which is preliminary data.</text>
</comment>
<dbReference type="Pfam" id="PF14727">
    <property type="entry name" value="PHTB1_N"/>
    <property type="match status" value="1"/>
</dbReference>
<dbReference type="Pfam" id="PF14728">
    <property type="entry name" value="PTHB1_GAE"/>
    <property type="match status" value="1"/>
</dbReference>
<dbReference type="PANTHER" id="PTHR20991">
    <property type="entry name" value="PARATHYROID HORMONE-RESPONSIVE B1 GENE"/>
    <property type="match status" value="1"/>
</dbReference>